<dbReference type="PANTHER" id="PTHR22953">
    <property type="entry name" value="ACID PHOSPHATASE RELATED"/>
    <property type="match status" value="1"/>
</dbReference>
<feature type="transmembrane region" description="Helical" evidence="3">
    <location>
        <begin position="554"/>
        <end position="576"/>
    </location>
</feature>
<dbReference type="InterPro" id="IPR029052">
    <property type="entry name" value="Metallo-depent_PP-like"/>
</dbReference>
<dbReference type="GO" id="GO:0003993">
    <property type="term" value="F:acid phosphatase activity"/>
    <property type="evidence" value="ECO:0007669"/>
    <property type="project" value="InterPro"/>
</dbReference>
<keyword evidence="1 4" id="KW-0732">Signal</keyword>
<gene>
    <name evidence="7" type="ORF">E7512_02905</name>
</gene>
<keyword evidence="3" id="KW-0472">Membrane</keyword>
<feature type="domain" description="Purple acid phosphatase N-terminal" evidence="6">
    <location>
        <begin position="57"/>
        <end position="139"/>
    </location>
</feature>
<evidence type="ECO:0000259" key="5">
    <source>
        <dbReference type="Pfam" id="PF00149"/>
    </source>
</evidence>
<dbReference type="InterPro" id="IPR039331">
    <property type="entry name" value="PAPs-like"/>
</dbReference>
<accession>A0A928KVS4</accession>
<dbReference type="Pfam" id="PF16656">
    <property type="entry name" value="Pur_ac_phosph_N"/>
    <property type="match status" value="1"/>
</dbReference>
<protein>
    <submittedName>
        <fullName evidence="7">Metallophosphoesterase family protein</fullName>
    </submittedName>
</protein>
<dbReference type="RefSeq" id="WP_020074145.1">
    <property type="nucleotide sequence ID" value="NZ_SVNY01000001.1"/>
</dbReference>
<dbReference type="Gene3D" id="3.60.21.10">
    <property type="match status" value="1"/>
</dbReference>
<feature type="domain" description="Calcineurin-like phosphoesterase" evidence="5">
    <location>
        <begin position="154"/>
        <end position="368"/>
    </location>
</feature>
<dbReference type="InterPro" id="IPR008963">
    <property type="entry name" value="Purple_acid_Pase-like_N"/>
</dbReference>
<reference evidence="7" key="1">
    <citation type="submission" date="2019-04" db="EMBL/GenBank/DDBJ databases">
        <title>Evolution of Biomass-Degrading Anaerobic Consortia Revealed by Metagenomics.</title>
        <authorList>
            <person name="Peng X."/>
        </authorList>
    </citation>
    <scope>NUCLEOTIDE SEQUENCE</scope>
    <source>
        <strain evidence="7">SIG551</strain>
    </source>
</reference>
<evidence type="ECO:0000313" key="7">
    <source>
        <dbReference type="EMBL" id="MBE6832524.1"/>
    </source>
</evidence>
<dbReference type="InterPro" id="IPR004843">
    <property type="entry name" value="Calcineurin-like_PHP"/>
</dbReference>
<evidence type="ECO:0000256" key="2">
    <source>
        <dbReference type="SAM" id="MobiDB-lite"/>
    </source>
</evidence>
<sequence length="585" mass="63167">MKKSSKTFVCSVLAAGLIISSATGAFAATEHFNDATKDSAWAGFEQQWATSVSTDYQQVSLTPGKNETELNFGWYSKTGAAATPVVRLATKEDMSDAKTFTGTTSPAIDGYVSNKVTVSGLKENSTYYYTYQVNGVESKPVKYATKSFSSFKMLFFGDPQIGASKGQTVSTGNALENKSALNTAARNDSFNWNKSLNIALKSNPDVSFALSAGDQINKNVNGTDPGNEMEYAGYLYPAALKSLPVATTIGNHDATNKSYSFHFNNPNSFTEETSPSVAGNGYYYTYGNALFVVLNTNNYNCADHEALLKKATEENPNTRWRIVMFHQDIYGSGLDHSESDGMVLRTQLTPILDKYDVDVVLQGHDHSYSRSYLLQGDGKTHPTYDAHKLADGSFDWDNVIDKSTKQVLPYYPDEKDAKAVAANALFLKGNEAYTITGDKSTKVVNPQGTLYMTANSATGSKFYELTHQQQNFIAYRNQNWQPSYSVLSLDDKTFSISTYSIAQDQVSQIDSTFTIEKTVNRTPAVTSAATGSTGKGTASAAKTTTPKTGDANDLTGTGALAALAVLGLAAAGVAALKEKKSKLAK</sequence>
<name>A0A928KVS4_9FIRM</name>
<organism evidence="7 8">
    <name type="scientific">Faecalispora sporosphaeroides</name>
    <dbReference type="NCBI Taxonomy" id="1549"/>
    <lineage>
        <taxon>Bacteria</taxon>
        <taxon>Bacillati</taxon>
        <taxon>Bacillota</taxon>
        <taxon>Clostridia</taxon>
        <taxon>Eubacteriales</taxon>
        <taxon>Oscillospiraceae</taxon>
        <taxon>Faecalispora</taxon>
    </lineage>
</organism>
<dbReference type="InterPro" id="IPR015914">
    <property type="entry name" value="PAPs_N"/>
</dbReference>
<dbReference type="EMBL" id="SVNY01000001">
    <property type="protein sequence ID" value="MBE6832524.1"/>
    <property type="molecule type" value="Genomic_DNA"/>
</dbReference>
<dbReference type="Proteomes" id="UP000754750">
    <property type="component" value="Unassembled WGS sequence"/>
</dbReference>
<keyword evidence="3" id="KW-1133">Transmembrane helix</keyword>
<dbReference type="PANTHER" id="PTHR22953:SF153">
    <property type="entry name" value="PURPLE ACID PHOSPHATASE"/>
    <property type="match status" value="1"/>
</dbReference>
<dbReference type="GO" id="GO:0046872">
    <property type="term" value="F:metal ion binding"/>
    <property type="evidence" value="ECO:0007669"/>
    <property type="project" value="InterPro"/>
</dbReference>
<feature type="region of interest" description="Disordered" evidence="2">
    <location>
        <begin position="524"/>
        <end position="550"/>
    </location>
</feature>
<comment type="caution">
    <text evidence="7">The sequence shown here is derived from an EMBL/GenBank/DDBJ whole genome shotgun (WGS) entry which is preliminary data.</text>
</comment>
<feature type="chain" id="PRO_5036781347" evidence="4">
    <location>
        <begin position="28"/>
        <end position="585"/>
    </location>
</feature>
<keyword evidence="3" id="KW-0812">Transmembrane</keyword>
<evidence type="ECO:0000259" key="6">
    <source>
        <dbReference type="Pfam" id="PF16656"/>
    </source>
</evidence>
<feature type="signal peptide" evidence="4">
    <location>
        <begin position="1"/>
        <end position="27"/>
    </location>
</feature>
<proteinExistence type="predicted"/>
<evidence type="ECO:0000256" key="3">
    <source>
        <dbReference type="SAM" id="Phobius"/>
    </source>
</evidence>
<dbReference type="SUPFAM" id="SSF49363">
    <property type="entry name" value="Purple acid phosphatase, N-terminal domain"/>
    <property type="match status" value="1"/>
</dbReference>
<evidence type="ECO:0000256" key="4">
    <source>
        <dbReference type="SAM" id="SignalP"/>
    </source>
</evidence>
<evidence type="ECO:0000313" key="8">
    <source>
        <dbReference type="Proteomes" id="UP000754750"/>
    </source>
</evidence>
<dbReference type="AlphaFoldDB" id="A0A928KVS4"/>
<evidence type="ECO:0000256" key="1">
    <source>
        <dbReference type="ARBA" id="ARBA00022729"/>
    </source>
</evidence>
<dbReference type="Pfam" id="PF00149">
    <property type="entry name" value="Metallophos"/>
    <property type="match status" value="1"/>
</dbReference>
<dbReference type="SUPFAM" id="SSF56300">
    <property type="entry name" value="Metallo-dependent phosphatases"/>
    <property type="match status" value="1"/>
</dbReference>